<feature type="binding site" evidence="7">
    <location>
        <position position="17"/>
    </location>
    <ligand>
        <name>Zn(2+)</name>
        <dbReference type="ChEBI" id="CHEBI:29105"/>
    </ligand>
</feature>
<dbReference type="GO" id="GO:0005840">
    <property type="term" value="C:ribosome"/>
    <property type="evidence" value="ECO:0007669"/>
    <property type="project" value="UniProtKB-KW"/>
</dbReference>
<dbReference type="AlphaFoldDB" id="A0A1G2KPN5"/>
<dbReference type="EMBL" id="MHQL01000064">
    <property type="protein sequence ID" value="OHA01367.1"/>
    <property type="molecule type" value="Genomic_DNA"/>
</dbReference>
<dbReference type="HAMAP" id="MF_00501">
    <property type="entry name" value="Ribosomal_bL31_1"/>
    <property type="match status" value="1"/>
</dbReference>
<reference evidence="8 9" key="1">
    <citation type="journal article" date="2016" name="Nat. Commun.">
        <title>Thousands of microbial genomes shed light on interconnected biogeochemical processes in an aquifer system.</title>
        <authorList>
            <person name="Anantharaman K."/>
            <person name="Brown C.T."/>
            <person name="Hug L.A."/>
            <person name="Sharon I."/>
            <person name="Castelle C.J."/>
            <person name="Probst A.J."/>
            <person name="Thomas B.C."/>
            <person name="Singh A."/>
            <person name="Wilkins M.J."/>
            <person name="Karaoz U."/>
            <person name="Brodie E.L."/>
            <person name="Williams K.H."/>
            <person name="Hubbard S.S."/>
            <person name="Banfield J.F."/>
        </authorList>
    </citation>
    <scope>NUCLEOTIDE SEQUENCE [LARGE SCALE GENOMIC DNA]</scope>
</reference>
<proteinExistence type="inferred from homology"/>
<dbReference type="InterPro" id="IPR002150">
    <property type="entry name" value="Ribosomal_bL31"/>
</dbReference>
<protein>
    <recommendedName>
        <fullName evidence="6 7">Large ribosomal subunit protein bL31</fullName>
    </recommendedName>
</protein>
<organism evidence="8 9">
    <name type="scientific">Candidatus Sungbacteria bacterium RIFCSPHIGHO2_02_FULL_51_29</name>
    <dbReference type="NCBI Taxonomy" id="1802273"/>
    <lineage>
        <taxon>Bacteria</taxon>
        <taxon>Candidatus Sungiibacteriota</taxon>
    </lineage>
</organism>
<comment type="similarity">
    <text evidence="1 7">Belongs to the bacterial ribosomal protein bL31 family. Type A subfamily.</text>
</comment>
<evidence type="ECO:0000256" key="6">
    <source>
        <dbReference type="ARBA" id="ARBA00035687"/>
    </source>
</evidence>
<evidence type="ECO:0000256" key="1">
    <source>
        <dbReference type="ARBA" id="ARBA00009296"/>
    </source>
</evidence>
<dbReference type="PANTHER" id="PTHR33280">
    <property type="entry name" value="50S RIBOSOMAL PROTEIN L31, CHLOROPLASTIC"/>
    <property type="match status" value="1"/>
</dbReference>
<evidence type="ECO:0000256" key="5">
    <source>
        <dbReference type="ARBA" id="ARBA00023274"/>
    </source>
</evidence>
<evidence type="ECO:0000256" key="3">
    <source>
        <dbReference type="ARBA" id="ARBA00022884"/>
    </source>
</evidence>
<dbReference type="Pfam" id="PF01197">
    <property type="entry name" value="Ribosomal_L31"/>
    <property type="match status" value="1"/>
</dbReference>
<dbReference type="GO" id="GO:0019843">
    <property type="term" value="F:rRNA binding"/>
    <property type="evidence" value="ECO:0007669"/>
    <property type="project" value="UniProtKB-KW"/>
</dbReference>
<evidence type="ECO:0000313" key="9">
    <source>
        <dbReference type="Proteomes" id="UP000177811"/>
    </source>
</evidence>
<keyword evidence="7" id="KW-0479">Metal-binding</keyword>
<dbReference type="Gene3D" id="4.10.830.30">
    <property type="entry name" value="Ribosomal protein L31"/>
    <property type="match status" value="1"/>
</dbReference>
<keyword evidence="2 7" id="KW-0699">rRNA-binding</keyword>
<dbReference type="NCBIfam" id="TIGR00105">
    <property type="entry name" value="L31"/>
    <property type="match status" value="1"/>
</dbReference>
<feature type="binding site" evidence="7">
    <location>
        <position position="37"/>
    </location>
    <ligand>
        <name>Zn(2+)</name>
        <dbReference type="ChEBI" id="CHEBI:29105"/>
    </ligand>
</feature>
<accession>A0A1G2KPN5</accession>
<dbReference type="GO" id="GO:0003735">
    <property type="term" value="F:structural constituent of ribosome"/>
    <property type="evidence" value="ECO:0007669"/>
    <property type="project" value="InterPro"/>
</dbReference>
<evidence type="ECO:0000256" key="2">
    <source>
        <dbReference type="ARBA" id="ARBA00022730"/>
    </source>
</evidence>
<dbReference type="NCBIfam" id="NF000612">
    <property type="entry name" value="PRK00019.1"/>
    <property type="match status" value="1"/>
</dbReference>
<dbReference type="InterPro" id="IPR042105">
    <property type="entry name" value="Ribosomal_bL31_sf"/>
</dbReference>
<keyword evidence="5 7" id="KW-0687">Ribonucleoprotein</keyword>
<dbReference type="GO" id="GO:0046872">
    <property type="term" value="F:metal ion binding"/>
    <property type="evidence" value="ECO:0007669"/>
    <property type="project" value="UniProtKB-KW"/>
</dbReference>
<dbReference type="Proteomes" id="UP000177811">
    <property type="component" value="Unassembled WGS sequence"/>
</dbReference>
<feature type="binding site" evidence="7">
    <location>
        <position position="19"/>
    </location>
    <ligand>
        <name>Zn(2+)</name>
        <dbReference type="ChEBI" id="CHEBI:29105"/>
    </ligand>
</feature>
<dbReference type="SUPFAM" id="SSF143800">
    <property type="entry name" value="L28p-like"/>
    <property type="match status" value="1"/>
</dbReference>
<gene>
    <name evidence="7" type="primary">rpmE</name>
    <name evidence="8" type="ORF">A3C16_00870</name>
</gene>
<keyword evidence="4 7" id="KW-0689">Ribosomal protein</keyword>
<name>A0A1G2KPN5_9BACT</name>
<comment type="cofactor">
    <cofactor evidence="7">
        <name>Zn(2+)</name>
        <dbReference type="ChEBI" id="CHEBI:29105"/>
    </cofactor>
    <text evidence="7">Binds 1 zinc ion per subunit.</text>
</comment>
<evidence type="ECO:0000256" key="7">
    <source>
        <dbReference type="HAMAP-Rule" id="MF_00501"/>
    </source>
</evidence>
<dbReference type="PANTHER" id="PTHR33280:SF6">
    <property type="entry name" value="LARGE RIBOSOMAL SUBUNIT PROTEIN BL31A"/>
    <property type="match status" value="1"/>
</dbReference>
<evidence type="ECO:0000313" key="8">
    <source>
        <dbReference type="EMBL" id="OHA01367.1"/>
    </source>
</evidence>
<keyword evidence="7" id="KW-0862">Zinc</keyword>
<dbReference type="GO" id="GO:0006412">
    <property type="term" value="P:translation"/>
    <property type="evidence" value="ECO:0007669"/>
    <property type="project" value="UniProtKB-UniRule"/>
</dbReference>
<keyword evidence="3 7" id="KW-0694">RNA-binding</keyword>
<comment type="function">
    <text evidence="7">Binds the 23S rRNA.</text>
</comment>
<dbReference type="PRINTS" id="PR01249">
    <property type="entry name" value="RIBOSOMALL31"/>
</dbReference>
<sequence length="69" mass="7701">MKTGIHPTYHQKSKVSCSCGNSFAVGSTKEKLDIEICSQCHPFYTGKANLVDAAGRIEKFKRRLAKKKQ</sequence>
<feature type="binding site" evidence="7">
    <location>
        <position position="40"/>
    </location>
    <ligand>
        <name>Zn(2+)</name>
        <dbReference type="ChEBI" id="CHEBI:29105"/>
    </ligand>
</feature>
<comment type="subunit">
    <text evidence="7">Part of the 50S ribosomal subunit.</text>
</comment>
<evidence type="ECO:0000256" key="4">
    <source>
        <dbReference type="ARBA" id="ARBA00022980"/>
    </source>
</evidence>
<dbReference type="GO" id="GO:1990904">
    <property type="term" value="C:ribonucleoprotein complex"/>
    <property type="evidence" value="ECO:0007669"/>
    <property type="project" value="UniProtKB-KW"/>
</dbReference>
<dbReference type="InterPro" id="IPR034704">
    <property type="entry name" value="Ribosomal_bL28/bL31-like_sf"/>
</dbReference>
<comment type="caution">
    <text evidence="8">The sequence shown here is derived from an EMBL/GenBank/DDBJ whole genome shotgun (WGS) entry which is preliminary data.</text>
</comment>
<dbReference type="InterPro" id="IPR027491">
    <property type="entry name" value="Ribosomal_bL31_A"/>
</dbReference>
<dbReference type="PROSITE" id="PS01143">
    <property type="entry name" value="RIBOSOMAL_L31"/>
    <property type="match status" value="1"/>
</dbReference>